<evidence type="ECO:0000313" key="5">
    <source>
        <dbReference type="Proteomes" id="UP000269044"/>
    </source>
</evidence>
<sequence>MRRVPSAQRTAIVKHGLSVFGKNDFDINNYYNDNKTLSLELLTVPDEIDEGMISIGTVGLSETALRDDEGSEFITRVELCAGAPKDEKEWCNFVISTAFKILRTESAVMPGEVIENIIYEYFPDAKMPHIYLTVPFLWNEGHFPELLFSDVRINWLQCIAIHDSEKNFIDEHGSAKFEDLLSKNDVNIFDKTRASVLDL</sequence>
<dbReference type="EMBL" id="RBRA01000173">
    <property type="protein sequence ID" value="RMQ23241.1"/>
    <property type="molecule type" value="Genomic_DNA"/>
</dbReference>
<evidence type="ECO:0000313" key="2">
    <source>
        <dbReference type="EMBL" id="RMP15141.1"/>
    </source>
</evidence>
<evidence type="ECO:0000313" key="3">
    <source>
        <dbReference type="EMBL" id="RMQ23241.1"/>
    </source>
</evidence>
<dbReference type="Proteomes" id="UP000269044">
    <property type="component" value="Unassembled WGS sequence"/>
</dbReference>
<reference evidence="4 5" key="1">
    <citation type="submission" date="2018-08" db="EMBL/GenBank/DDBJ databases">
        <title>Recombination of ecologically and evolutionarily significant loci maintains genetic cohesion in the Pseudomonas syringae species complex.</title>
        <authorList>
            <person name="Dillon M."/>
            <person name="Thakur S."/>
            <person name="Almeida R.N.D."/>
            <person name="Weir B.S."/>
            <person name="Guttman D.S."/>
        </authorList>
    </citation>
    <scope>NUCLEOTIDE SEQUENCE [LARGE SCALE GENOMIC DNA]</scope>
    <source>
        <strain evidence="3 5">ICMP 13052</strain>
        <strain evidence="2 4">ICMP 4330</strain>
    </source>
</reference>
<protein>
    <recommendedName>
        <fullName evidence="1">Suppressor of fused-like domain-containing protein</fullName>
    </recommendedName>
</protein>
<name>A0A0N8RFP6_9PSED</name>
<organism evidence="3 5">
    <name type="scientific">Pseudomonas syringae pv. delphinii</name>
    <dbReference type="NCBI Taxonomy" id="192088"/>
    <lineage>
        <taxon>Bacteria</taxon>
        <taxon>Pseudomonadati</taxon>
        <taxon>Pseudomonadota</taxon>
        <taxon>Gammaproteobacteria</taxon>
        <taxon>Pseudomonadales</taxon>
        <taxon>Pseudomonadaceae</taxon>
        <taxon>Pseudomonas</taxon>
    </lineage>
</organism>
<dbReference type="AlphaFoldDB" id="A0A0N8RFP6"/>
<dbReference type="Pfam" id="PF05076">
    <property type="entry name" value="SUFU"/>
    <property type="match status" value="1"/>
</dbReference>
<comment type="caution">
    <text evidence="3">The sequence shown here is derived from an EMBL/GenBank/DDBJ whole genome shotgun (WGS) entry which is preliminary data.</text>
</comment>
<proteinExistence type="predicted"/>
<dbReference type="RefSeq" id="WP_044393292.1">
    <property type="nucleotide sequence ID" value="NZ_LJQH01000112.1"/>
</dbReference>
<accession>A0A0N8RFP6</accession>
<dbReference type="Proteomes" id="UP000267908">
    <property type="component" value="Unassembled WGS sequence"/>
</dbReference>
<evidence type="ECO:0000259" key="1">
    <source>
        <dbReference type="Pfam" id="PF05076"/>
    </source>
</evidence>
<dbReference type="EMBL" id="RBQG01000122">
    <property type="protein sequence ID" value="RMP15141.1"/>
    <property type="molecule type" value="Genomic_DNA"/>
</dbReference>
<evidence type="ECO:0000313" key="4">
    <source>
        <dbReference type="Proteomes" id="UP000267908"/>
    </source>
</evidence>
<gene>
    <name evidence="3" type="ORF">ALQ08_103304</name>
    <name evidence="2" type="ORF">ALQ28_103143</name>
</gene>
<dbReference type="InterPro" id="IPR020941">
    <property type="entry name" value="SUFU-like_domain"/>
</dbReference>
<feature type="domain" description="Suppressor of fused-like" evidence="1">
    <location>
        <begin position="38"/>
        <end position="193"/>
    </location>
</feature>